<name>A0A4U1CW91_9SPHI</name>
<evidence type="ECO:0000313" key="2">
    <source>
        <dbReference type="Proteomes" id="UP000309488"/>
    </source>
</evidence>
<keyword evidence="2" id="KW-1185">Reference proteome</keyword>
<dbReference type="Proteomes" id="UP000309488">
    <property type="component" value="Unassembled WGS sequence"/>
</dbReference>
<protein>
    <submittedName>
        <fullName evidence="1">Uncharacterized protein</fullName>
    </submittedName>
</protein>
<accession>A0A4U1CW91</accession>
<dbReference type="AlphaFoldDB" id="A0A4U1CW91"/>
<dbReference type="EMBL" id="SWBR01000001">
    <property type="protein sequence ID" value="TKC13153.1"/>
    <property type="molecule type" value="Genomic_DNA"/>
</dbReference>
<proteinExistence type="predicted"/>
<dbReference type="OrthoDB" id="1433373at2"/>
<comment type="caution">
    <text evidence="1">The sequence shown here is derived from an EMBL/GenBank/DDBJ whole genome shotgun (WGS) entry which is preliminary data.</text>
</comment>
<evidence type="ECO:0000313" key="1">
    <source>
        <dbReference type="EMBL" id="TKC13153.1"/>
    </source>
</evidence>
<sequence>MKKCFNKNAIIPYDIDPNELILRVLFKPLFFSASKNKIKYNSFLPPHSIDIEQRSRVSVFRKDYSSDSNCKNSAVTIKMNNQEYVGFLSFLGIHLAKVNELPGISVKARLIYTPIDNKSNYRPLIGKFYKFDEGLPMHAEISYDKPLELDNPNINHRKYAEAMVKEVGHSVHLDRFPNDINWNDEPISFKRIA</sequence>
<reference evidence="1 2" key="1">
    <citation type="submission" date="2019-04" db="EMBL/GenBank/DDBJ databases">
        <title>Pedobacter sp. RP-3-22 sp. nov., isolated from Arctic soil.</title>
        <authorList>
            <person name="Dahal R.H."/>
            <person name="Kim D.-U."/>
        </authorList>
    </citation>
    <scope>NUCLEOTIDE SEQUENCE [LARGE SCALE GENOMIC DNA]</scope>
    <source>
        <strain evidence="1 2">RP-3-22</strain>
    </source>
</reference>
<organism evidence="1 2">
    <name type="scientific">Pedobacter polaris</name>
    <dbReference type="NCBI Taxonomy" id="2571273"/>
    <lineage>
        <taxon>Bacteria</taxon>
        <taxon>Pseudomonadati</taxon>
        <taxon>Bacteroidota</taxon>
        <taxon>Sphingobacteriia</taxon>
        <taxon>Sphingobacteriales</taxon>
        <taxon>Sphingobacteriaceae</taxon>
        <taxon>Pedobacter</taxon>
    </lineage>
</organism>
<gene>
    <name evidence="1" type="ORF">FA048_05940</name>
</gene>